<name>A0A5R8KEU1_9BACT</name>
<dbReference type="GO" id="GO:0005886">
    <property type="term" value="C:plasma membrane"/>
    <property type="evidence" value="ECO:0007669"/>
    <property type="project" value="UniProtKB-SubCell"/>
</dbReference>
<feature type="transmembrane region" description="Helical" evidence="8">
    <location>
        <begin position="6"/>
        <end position="24"/>
    </location>
</feature>
<evidence type="ECO:0000256" key="8">
    <source>
        <dbReference type="SAM" id="Phobius"/>
    </source>
</evidence>
<dbReference type="OrthoDB" id="527159at2"/>
<dbReference type="GO" id="GO:0055085">
    <property type="term" value="P:transmembrane transport"/>
    <property type="evidence" value="ECO:0007669"/>
    <property type="project" value="InterPro"/>
</dbReference>
<dbReference type="InterPro" id="IPR038770">
    <property type="entry name" value="Na+/solute_symporter_sf"/>
</dbReference>
<gene>
    <name evidence="9" type="ORF">FEM03_10980</name>
</gene>
<dbReference type="EMBL" id="VAUV01000007">
    <property type="protein sequence ID" value="TLD70823.1"/>
    <property type="molecule type" value="Genomic_DNA"/>
</dbReference>
<keyword evidence="7 8" id="KW-0472">Membrane</keyword>
<dbReference type="InterPro" id="IPR004776">
    <property type="entry name" value="Mem_transp_PIN-like"/>
</dbReference>
<keyword evidence="5 8" id="KW-0812">Transmembrane</keyword>
<dbReference type="Pfam" id="PF03547">
    <property type="entry name" value="Mem_trans"/>
    <property type="match status" value="1"/>
</dbReference>
<proteinExistence type="inferred from homology"/>
<dbReference type="Proteomes" id="UP000306196">
    <property type="component" value="Unassembled WGS sequence"/>
</dbReference>
<protein>
    <submittedName>
        <fullName evidence="9">AEC family transporter</fullName>
    </submittedName>
</protein>
<feature type="transmembrane region" description="Helical" evidence="8">
    <location>
        <begin position="96"/>
        <end position="119"/>
    </location>
</feature>
<keyword evidence="10" id="KW-1185">Reference proteome</keyword>
<dbReference type="AlphaFoldDB" id="A0A5R8KEU1"/>
<keyword evidence="3" id="KW-0813">Transport</keyword>
<evidence type="ECO:0000256" key="1">
    <source>
        <dbReference type="ARBA" id="ARBA00004651"/>
    </source>
</evidence>
<evidence type="ECO:0000256" key="4">
    <source>
        <dbReference type="ARBA" id="ARBA00022475"/>
    </source>
</evidence>
<evidence type="ECO:0000313" key="10">
    <source>
        <dbReference type="Proteomes" id="UP000306196"/>
    </source>
</evidence>
<feature type="transmembrane region" description="Helical" evidence="8">
    <location>
        <begin position="125"/>
        <end position="144"/>
    </location>
</feature>
<keyword evidence="4" id="KW-1003">Cell membrane</keyword>
<evidence type="ECO:0000256" key="5">
    <source>
        <dbReference type="ARBA" id="ARBA00022692"/>
    </source>
</evidence>
<evidence type="ECO:0000256" key="6">
    <source>
        <dbReference type="ARBA" id="ARBA00022989"/>
    </source>
</evidence>
<dbReference type="RefSeq" id="WP_138086293.1">
    <property type="nucleotide sequence ID" value="NZ_VAUV01000007.1"/>
</dbReference>
<dbReference type="PANTHER" id="PTHR36838">
    <property type="entry name" value="AUXIN EFFLUX CARRIER FAMILY PROTEIN"/>
    <property type="match status" value="1"/>
</dbReference>
<reference evidence="9 10" key="1">
    <citation type="submission" date="2019-05" db="EMBL/GenBank/DDBJ databases">
        <title>Verrucobacter flavum gen. nov., sp. nov. a new member of the family Verrucomicrobiaceae.</title>
        <authorList>
            <person name="Szuroczki S."/>
            <person name="Abbaszade G."/>
            <person name="Szabo A."/>
            <person name="Felfoldi T."/>
            <person name="Schumann P."/>
            <person name="Boka K."/>
            <person name="Keki Z."/>
            <person name="Toumi M."/>
            <person name="Toth E."/>
        </authorList>
    </citation>
    <scope>NUCLEOTIDE SEQUENCE [LARGE SCALE GENOMIC DNA]</scope>
    <source>
        <strain evidence="9 10">MG-N-17</strain>
    </source>
</reference>
<evidence type="ECO:0000256" key="7">
    <source>
        <dbReference type="ARBA" id="ARBA00023136"/>
    </source>
</evidence>
<evidence type="ECO:0000256" key="3">
    <source>
        <dbReference type="ARBA" id="ARBA00022448"/>
    </source>
</evidence>
<dbReference type="Gene3D" id="1.20.1530.20">
    <property type="match status" value="2"/>
</dbReference>
<feature type="transmembrane region" description="Helical" evidence="8">
    <location>
        <begin position="65"/>
        <end position="84"/>
    </location>
</feature>
<dbReference type="PANTHER" id="PTHR36838:SF1">
    <property type="entry name" value="SLR1864 PROTEIN"/>
    <property type="match status" value="1"/>
</dbReference>
<feature type="transmembrane region" description="Helical" evidence="8">
    <location>
        <begin position="288"/>
        <end position="307"/>
    </location>
</feature>
<evidence type="ECO:0000313" key="9">
    <source>
        <dbReference type="EMBL" id="TLD70823.1"/>
    </source>
</evidence>
<comment type="similarity">
    <text evidence="2">Belongs to the auxin efflux carrier (TC 2.A.69) family.</text>
</comment>
<organism evidence="9 10">
    <name type="scientific">Phragmitibacter flavus</name>
    <dbReference type="NCBI Taxonomy" id="2576071"/>
    <lineage>
        <taxon>Bacteria</taxon>
        <taxon>Pseudomonadati</taxon>
        <taxon>Verrucomicrobiota</taxon>
        <taxon>Verrucomicrobiia</taxon>
        <taxon>Verrucomicrobiales</taxon>
        <taxon>Verrucomicrobiaceae</taxon>
        <taxon>Phragmitibacter</taxon>
    </lineage>
</organism>
<comment type="subcellular location">
    <subcellularLocation>
        <location evidence="1">Cell membrane</location>
        <topology evidence="1">Multi-pass membrane protein</topology>
    </subcellularLocation>
</comment>
<evidence type="ECO:0000256" key="2">
    <source>
        <dbReference type="ARBA" id="ARBA00010145"/>
    </source>
</evidence>
<comment type="caution">
    <text evidence="9">The sequence shown here is derived from an EMBL/GenBank/DDBJ whole genome shotgun (WGS) entry which is preliminary data.</text>
</comment>
<keyword evidence="6 8" id="KW-1133">Transmembrane helix</keyword>
<accession>A0A5R8KEU1</accession>
<sequence length="309" mass="33710">MFLFELFLNVCAPIFVVVGLGWVLDRKFRLHLETLVKLNIYLLVPAFIFCRVLDTELGEGEALKIVGFTMATIFAMFVASAVLGRLLGLNEQRKRALGLATMFYNCGNYGLPLVTLAFGHEGAAVQVYVLATMNVATFTIGLFLAQKKGEVGDVGQHWRTLMKVLRQPTLYALMAGMLCRWMGWRVQEVNWLWQPLDLLQSGLIGFALVTLGVQMSQTRPEPFRAPLWAALGTRLVMGPLVAVGLVNVLGFSPLVAGSLILAAGAPTAVNTALLAHEFEGDVSFATSAVYYSTIFSMVTTTVTLALLKG</sequence>